<dbReference type="PANTHER" id="PTHR43075:SF1">
    <property type="entry name" value="FORMATE LYASE ACTIVATING ENZYME, PUTATIVE (AFU_ORTHOLOGUE AFUA_2G15630)-RELATED"/>
    <property type="match status" value="1"/>
</dbReference>
<evidence type="ECO:0000256" key="4">
    <source>
        <dbReference type="ARBA" id="ARBA00023014"/>
    </source>
</evidence>
<evidence type="ECO:0000256" key="3">
    <source>
        <dbReference type="ARBA" id="ARBA00023004"/>
    </source>
</evidence>
<protein>
    <submittedName>
        <fullName evidence="6">Radical SAM protein</fullName>
    </submittedName>
</protein>
<dbReference type="InterPro" id="IPR016431">
    <property type="entry name" value="Pyrv-formate_lyase-activ_prd"/>
</dbReference>
<dbReference type="InterPro" id="IPR040085">
    <property type="entry name" value="MJ0674-like"/>
</dbReference>
<dbReference type="EMBL" id="DVMU01000012">
    <property type="protein sequence ID" value="HIU33020.1"/>
    <property type="molecule type" value="Genomic_DNA"/>
</dbReference>
<gene>
    <name evidence="6" type="ORF">IAB02_00525</name>
</gene>
<dbReference type="InterPro" id="IPR013785">
    <property type="entry name" value="Aldolase_TIM"/>
</dbReference>
<feature type="binding site" evidence="5">
    <location>
        <position position="63"/>
    </location>
    <ligand>
        <name>[4Fe-4S] cluster</name>
        <dbReference type="ChEBI" id="CHEBI:49883"/>
        <note>4Fe-4S-S-AdoMet</note>
    </ligand>
</feature>
<evidence type="ECO:0000313" key="6">
    <source>
        <dbReference type="EMBL" id="HIU33020.1"/>
    </source>
</evidence>
<dbReference type="GO" id="GO:0003824">
    <property type="term" value="F:catalytic activity"/>
    <property type="evidence" value="ECO:0007669"/>
    <property type="project" value="InterPro"/>
</dbReference>
<keyword evidence="2 5" id="KW-0479">Metal-binding</keyword>
<evidence type="ECO:0000256" key="5">
    <source>
        <dbReference type="PIRSR" id="PIRSR004869-50"/>
    </source>
</evidence>
<comment type="cofactor">
    <cofactor evidence="5">
        <name>[4Fe-4S] cluster</name>
        <dbReference type="ChEBI" id="CHEBI:49883"/>
    </cofactor>
    <text evidence="5">Binds 1 [4Fe-4S] cluster. The cluster is coordinated with 3 cysteines and an exchangeable S-adenosyl-L-methionine.</text>
</comment>
<evidence type="ECO:0000256" key="1">
    <source>
        <dbReference type="ARBA" id="ARBA00022691"/>
    </source>
</evidence>
<sequence length="296" mass="32814">MEYLCNCCPRMCGVVRGDTGQGFCGMGADPVIARAALHFDEEPVISGKTGSGTVFFSGCSLHCVFCQNFPISHEGFGRKVPASALREIYLDLIGQGAGNINLVNPTHFAEPILQSLQGGLPVPVVWNTGGYERVETLRRFEGLVQVYLPDLKYRRKDAAARYSGAPDYFERASEALVEMLRQTGPVEIGEDGRMLRGVLVRHLVLPGRSEESMEILDWIHDNLPGAWVSLMAQYVPMGEVEGVDQLSRRLRKREYERVVEHMLALGLEDGFVQELGSAEEKYIPPFDLTGVPECFT</sequence>
<dbReference type="CDD" id="cd01335">
    <property type="entry name" value="Radical_SAM"/>
    <property type="match status" value="1"/>
</dbReference>
<evidence type="ECO:0000313" key="7">
    <source>
        <dbReference type="Proteomes" id="UP000824072"/>
    </source>
</evidence>
<evidence type="ECO:0000256" key="2">
    <source>
        <dbReference type="ARBA" id="ARBA00022723"/>
    </source>
</evidence>
<dbReference type="Gene3D" id="3.20.20.70">
    <property type="entry name" value="Aldolase class I"/>
    <property type="match status" value="1"/>
</dbReference>
<dbReference type="AlphaFoldDB" id="A0A9D1I909"/>
<dbReference type="PANTHER" id="PTHR43075">
    <property type="entry name" value="FORMATE LYASE ACTIVATING ENZYME, PUTATIVE (AFU_ORTHOLOGUE AFUA_2G15630)-RELATED"/>
    <property type="match status" value="1"/>
</dbReference>
<keyword evidence="3 5" id="KW-0408">Iron</keyword>
<dbReference type="InterPro" id="IPR058240">
    <property type="entry name" value="rSAM_sf"/>
</dbReference>
<dbReference type="SFLD" id="SFLDG01099">
    <property type="entry name" value="Uncharacterised_Radical_SAM_Su"/>
    <property type="match status" value="1"/>
</dbReference>
<organism evidence="6 7">
    <name type="scientific">Candidatus Pullichristensenella excrementigallinarum</name>
    <dbReference type="NCBI Taxonomy" id="2840907"/>
    <lineage>
        <taxon>Bacteria</taxon>
        <taxon>Bacillati</taxon>
        <taxon>Bacillota</taxon>
        <taxon>Clostridia</taxon>
        <taxon>Candidatus Pullichristensenella</taxon>
    </lineage>
</organism>
<dbReference type="PIRSF" id="PIRSF004869">
    <property type="entry name" value="PflX_prd"/>
    <property type="match status" value="1"/>
</dbReference>
<dbReference type="Proteomes" id="UP000824072">
    <property type="component" value="Unassembled WGS sequence"/>
</dbReference>
<dbReference type="GO" id="GO:0051536">
    <property type="term" value="F:iron-sulfur cluster binding"/>
    <property type="evidence" value="ECO:0007669"/>
    <property type="project" value="UniProtKB-KW"/>
</dbReference>
<dbReference type="GO" id="GO:0046872">
    <property type="term" value="F:metal ion binding"/>
    <property type="evidence" value="ECO:0007669"/>
    <property type="project" value="UniProtKB-KW"/>
</dbReference>
<keyword evidence="4 5" id="KW-0411">Iron-sulfur</keyword>
<reference evidence="6" key="2">
    <citation type="journal article" date="2021" name="PeerJ">
        <title>Extensive microbial diversity within the chicken gut microbiome revealed by metagenomics and culture.</title>
        <authorList>
            <person name="Gilroy R."/>
            <person name="Ravi A."/>
            <person name="Getino M."/>
            <person name="Pursley I."/>
            <person name="Horton D.L."/>
            <person name="Alikhan N.F."/>
            <person name="Baker D."/>
            <person name="Gharbi K."/>
            <person name="Hall N."/>
            <person name="Watson M."/>
            <person name="Adriaenssens E.M."/>
            <person name="Foster-Nyarko E."/>
            <person name="Jarju S."/>
            <person name="Secka A."/>
            <person name="Antonio M."/>
            <person name="Oren A."/>
            <person name="Chaudhuri R.R."/>
            <person name="La Ragione R."/>
            <person name="Hildebrand F."/>
            <person name="Pallen M.J."/>
        </authorList>
    </citation>
    <scope>NUCLEOTIDE SEQUENCE</scope>
    <source>
        <strain evidence="6">ChiHcec3-11533</strain>
    </source>
</reference>
<dbReference type="InterPro" id="IPR007197">
    <property type="entry name" value="rSAM"/>
</dbReference>
<keyword evidence="1 5" id="KW-0949">S-adenosyl-L-methionine</keyword>
<name>A0A9D1I909_9FIRM</name>
<accession>A0A9D1I909</accession>
<dbReference type="SUPFAM" id="SSF102114">
    <property type="entry name" value="Radical SAM enzymes"/>
    <property type="match status" value="1"/>
</dbReference>
<dbReference type="SFLD" id="SFLDS00029">
    <property type="entry name" value="Radical_SAM"/>
    <property type="match status" value="1"/>
</dbReference>
<feature type="binding site" evidence="5">
    <location>
        <position position="66"/>
    </location>
    <ligand>
        <name>[4Fe-4S] cluster</name>
        <dbReference type="ChEBI" id="CHEBI:49883"/>
        <note>4Fe-4S-S-AdoMet</note>
    </ligand>
</feature>
<reference evidence="6" key="1">
    <citation type="submission" date="2020-10" db="EMBL/GenBank/DDBJ databases">
        <authorList>
            <person name="Gilroy R."/>
        </authorList>
    </citation>
    <scope>NUCLEOTIDE SEQUENCE</scope>
    <source>
        <strain evidence="6">ChiHcec3-11533</strain>
    </source>
</reference>
<proteinExistence type="predicted"/>
<comment type="caution">
    <text evidence="6">The sequence shown here is derived from an EMBL/GenBank/DDBJ whole genome shotgun (WGS) entry which is preliminary data.</text>
</comment>
<feature type="binding site" evidence="5">
    <location>
        <position position="59"/>
    </location>
    <ligand>
        <name>[4Fe-4S] cluster</name>
        <dbReference type="ChEBI" id="CHEBI:49883"/>
        <note>4Fe-4S-S-AdoMet</note>
    </ligand>
</feature>